<evidence type="ECO:0000256" key="8">
    <source>
        <dbReference type="ARBA" id="ARBA00022723"/>
    </source>
</evidence>
<dbReference type="KEGG" id="xba:C7S18_13175"/>
<keyword evidence="8 14" id="KW-0479">Metal-binding</keyword>
<dbReference type="SUPFAM" id="SSF102114">
    <property type="entry name" value="Radical SAM enzymes"/>
    <property type="match status" value="1"/>
</dbReference>
<dbReference type="InterPro" id="IPR022462">
    <property type="entry name" value="EpmB"/>
</dbReference>
<dbReference type="Proteomes" id="UP000241074">
    <property type="component" value="Chromosome"/>
</dbReference>
<gene>
    <name evidence="17" type="primary">epmB</name>
    <name evidence="17" type="ORF">C7S18_13175</name>
</gene>
<dbReference type="Gene3D" id="3.20.20.70">
    <property type="entry name" value="Aldolase class I"/>
    <property type="match status" value="1"/>
</dbReference>
<keyword evidence="18" id="KW-1185">Reference proteome</keyword>
<keyword evidence="10" id="KW-0408">Iron</keyword>
<dbReference type="OrthoDB" id="9770937at2"/>
<dbReference type="SFLD" id="SFLDF00314">
    <property type="entry name" value="L-lysine_2_3-aminomutase_(yjeK"/>
    <property type="match status" value="1"/>
</dbReference>
<evidence type="ECO:0000256" key="14">
    <source>
        <dbReference type="PIRSR" id="PIRSR004911-1"/>
    </source>
</evidence>
<dbReference type="SFLD" id="SFLDG01070">
    <property type="entry name" value="PLP-dependent"/>
    <property type="match status" value="1"/>
</dbReference>
<dbReference type="InterPro" id="IPR003739">
    <property type="entry name" value="Lys_aminomutase/Glu_NH3_mut"/>
</dbReference>
<dbReference type="SFLD" id="SFLDS00029">
    <property type="entry name" value="Radical_SAM"/>
    <property type="match status" value="1"/>
</dbReference>
<evidence type="ECO:0000256" key="4">
    <source>
        <dbReference type="ARBA" id="ARBA00008703"/>
    </source>
</evidence>
<dbReference type="InterPro" id="IPR013785">
    <property type="entry name" value="Aldolase_TIM"/>
</dbReference>
<comment type="cofactor">
    <cofactor evidence="3">
        <name>[4Fe-4S] cluster</name>
        <dbReference type="ChEBI" id="CHEBI:49883"/>
    </cofactor>
</comment>
<dbReference type="GO" id="GO:0051539">
    <property type="term" value="F:4 iron, 4 sulfur cluster binding"/>
    <property type="evidence" value="ECO:0007669"/>
    <property type="project" value="UniProtKB-KW"/>
</dbReference>
<dbReference type="GO" id="GO:0016853">
    <property type="term" value="F:isomerase activity"/>
    <property type="evidence" value="ECO:0007669"/>
    <property type="project" value="UniProtKB-KW"/>
</dbReference>
<dbReference type="RefSeq" id="WP_106892011.1">
    <property type="nucleotide sequence ID" value="NZ_CP027860.1"/>
</dbReference>
<dbReference type="PIRSF" id="PIRSF004911">
    <property type="entry name" value="DUF160"/>
    <property type="match status" value="1"/>
</dbReference>
<dbReference type="NCBIfam" id="TIGR00238">
    <property type="entry name" value="KamA family radical SAM protein"/>
    <property type="match status" value="1"/>
</dbReference>
<protein>
    <recommendedName>
        <fullName evidence="5">L-lysine 2,3-aminomutase</fullName>
    </recommendedName>
    <alternativeName>
        <fullName evidence="13">EF-P post-translational modification enzyme B</fullName>
    </alternativeName>
</protein>
<evidence type="ECO:0000313" key="18">
    <source>
        <dbReference type="Proteomes" id="UP000241074"/>
    </source>
</evidence>
<name>A0A2P1PTC6_9GAMM</name>
<evidence type="ECO:0000256" key="6">
    <source>
        <dbReference type="ARBA" id="ARBA00022485"/>
    </source>
</evidence>
<evidence type="ECO:0000256" key="10">
    <source>
        <dbReference type="ARBA" id="ARBA00023004"/>
    </source>
</evidence>
<feature type="modified residue" description="N6-(pyridoxal phosphate)lysine" evidence="15">
    <location>
        <position position="333"/>
    </location>
</feature>
<feature type="domain" description="Radical SAM core" evidence="16">
    <location>
        <begin position="107"/>
        <end position="330"/>
    </location>
</feature>
<evidence type="ECO:0000313" key="17">
    <source>
        <dbReference type="EMBL" id="AVP98091.1"/>
    </source>
</evidence>
<evidence type="ECO:0000256" key="12">
    <source>
        <dbReference type="ARBA" id="ARBA00023235"/>
    </source>
</evidence>
<dbReference type="PROSITE" id="PS51918">
    <property type="entry name" value="RADICAL_SAM"/>
    <property type="match status" value="1"/>
</dbReference>
<dbReference type="PANTHER" id="PTHR30538">
    <property type="entry name" value="LYSINE 2,3-AMINOMUTASE-RELATED"/>
    <property type="match status" value="1"/>
</dbReference>
<evidence type="ECO:0000256" key="7">
    <source>
        <dbReference type="ARBA" id="ARBA00022691"/>
    </source>
</evidence>
<dbReference type="NCBIfam" id="TIGR03821">
    <property type="entry name" value="EFP_modif_epmB"/>
    <property type="match status" value="1"/>
</dbReference>
<evidence type="ECO:0000256" key="11">
    <source>
        <dbReference type="ARBA" id="ARBA00023014"/>
    </source>
</evidence>
<dbReference type="AlphaFoldDB" id="A0A2P1PTC6"/>
<feature type="binding site" evidence="14">
    <location>
        <position position="121"/>
    </location>
    <ligand>
        <name>[4Fe-4S] cluster</name>
        <dbReference type="ChEBI" id="CHEBI:49883"/>
        <note>4Fe-4S-S-AdoMet</note>
    </ligand>
</feature>
<organism evidence="17 18">
    <name type="scientific">Ahniella affigens</name>
    <dbReference type="NCBI Taxonomy" id="2021234"/>
    <lineage>
        <taxon>Bacteria</taxon>
        <taxon>Pseudomonadati</taxon>
        <taxon>Pseudomonadota</taxon>
        <taxon>Gammaproteobacteria</taxon>
        <taxon>Lysobacterales</taxon>
        <taxon>Rhodanobacteraceae</taxon>
        <taxon>Ahniella</taxon>
    </lineage>
</organism>
<evidence type="ECO:0000256" key="15">
    <source>
        <dbReference type="PIRSR" id="PIRSR603739-50"/>
    </source>
</evidence>
<comment type="similarity">
    <text evidence="4">Belongs to the radical SAM superfamily. KamA family.</text>
</comment>
<dbReference type="PANTHER" id="PTHR30538:SF1">
    <property type="entry name" value="L-LYSINE 2,3-AMINOMUTASE"/>
    <property type="match status" value="1"/>
</dbReference>
<reference evidence="17 18" key="2">
    <citation type="submission" date="2018-03" db="EMBL/GenBank/DDBJ databases">
        <authorList>
            <person name="Keele B.F."/>
        </authorList>
    </citation>
    <scope>NUCLEOTIDE SEQUENCE [LARGE SCALE GENOMIC DNA]</scope>
    <source>
        <strain evidence="17 18">D13</strain>
    </source>
</reference>
<dbReference type="InterPro" id="IPR007197">
    <property type="entry name" value="rSAM"/>
</dbReference>
<dbReference type="EMBL" id="CP027860">
    <property type="protein sequence ID" value="AVP98091.1"/>
    <property type="molecule type" value="Genomic_DNA"/>
</dbReference>
<feature type="binding site" evidence="14">
    <location>
        <position position="128"/>
    </location>
    <ligand>
        <name>[4Fe-4S] cluster</name>
        <dbReference type="ChEBI" id="CHEBI:49883"/>
        <note>4Fe-4S-S-AdoMet</note>
    </ligand>
</feature>
<keyword evidence="9 15" id="KW-0663">Pyridoxal phosphate</keyword>
<evidence type="ECO:0000256" key="5">
    <source>
        <dbReference type="ARBA" id="ARBA00022363"/>
    </source>
</evidence>
<evidence type="ECO:0000256" key="9">
    <source>
        <dbReference type="ARBA" id="ARBA00022898"/>
    </source>
</evidence>
<reference evidence="17 18" key="1">
    <citation type="submission" date="2018-03" db="EMBL/GenBank/DDBJ databases">
        <title>Ahniella affigens gen. nov., sp. nov., a gammaproteobacterium isolated from sandy soil near a stream.</title>
        <authorList>
            <person name="Ko Y."/>
            <person name="Kim J.-H."/>
        </authorList>
    </citation>
    <scope>NUCLEOTIDE SEQUENCE [LARGE SCALE GENOMIC DNA]</scope>
    <source>
        <strain evidence="17 18">D13</strain>
    </source>
</reference>
<evidence type="ECO:0000259" key="16">
    <source>
        <dbReference type="PROSITE" id="PS51918"/>
    </source>
</evidence>
<keyword evidence="6 14" id="KW-0004">4Fe-4S</keyword>
<sequence length="339" mass="37403">MIPGTSNSKKPEPADWRRLWRDAVTDPLELLDLLGLTDLAADLADAGLAAFPLRVPRGYVAKMRRGDRHDPLLRQVLPLNAEDRPVPGFNLDAVGDAAAKAGDGVLHKYQGRALLIATGSCAIHCRYCFRRHFPYADETAAKDHWRPALSYLRDRTDIDEVLLSGGDPLSLSNAKLASLYEALAELPSIRRIRIHTRLPIVLPERIDSGLLQLFRNSPKTQVMVIHANHAQELDAPVGQALSDLRQAGVQLLNQSVLLRGVNDRLESLSELSERLIELGVLPYYLHLLDRVAGTAHFEVDATEAAALERGLRNSLPGYLVPKFVREIAGEPAKTPAFQP</sequence>
<comment type="cofactor">
    <cofactor evidence="2 15">
        <name>pyridoxal 5'-phosphate</name>
        <dbReference type="ChEBI" id="CHEBI:597326"/>
    </cofactor>
</comment>
<evidence type="ECO:0000256" key="13">
    <source>
        <dbReference type="ARBA" id="ARBA00030756"/>
    </source>
</evidence>
<keyword evidence="7" id="KW-0949">S-adenosyl-L-methionine</keyword>
<keyword evidence="12" id="KW-0413">Isomerase</keyword>
<evidence type="ECO:0000256" key="3">
    <source>
        <dbReference type="ARBA" id="ARBA00001966"/>
    </source>
</evidence>
<evidence type="ECO:0000256" key="2">
    <source>
        <dbReference type="ARBA" id="ARBA00001933"/>
    </source>
</evidence>
<feature type="binding site" evidence="14">
    <location>
        <position position="125"/>
    </location>
    <ligand>
        <name>[4Fe-4S] cluster</name>
        <dbReference type="ChEBI" id="CHEBI:49883"/>
        <note>4Fe-4S-S-AdoMet</note>
    </ligand>
</feature>
<keyword evidence="11 14" id="KW-0411">Iron-sulfur</keyword>
<accession>A0A2P1PTC6</accession>
<evidence type="ECO:0000256" key="1">
    <source>
        <dbReference type="ARBA" id="ARBA00001352"/>
    </source>
</evidence>
<dbReference type="CDD" id="cd01335">
    <property type="entry name" value="Radical_SAM"/>
    <property type="match status" value="1"/>
</dbReference>
<comment type="catalytic activity">
    <reaction evidence="1">
        <text>L-lysine = D-beta-lysine</text>
        <dbReference type="Rhea" id="RHEA:44148"/>
        <dbReference type="ChEBI" id="CHEBI:32551"/>
        <dbReference type="ChEBI" id="CHEBI:84138"/>
    </reaction>
</comment>
<proteinExistence type="inferred from homology"/>
<dbReference type="GO" id="GO:0046872">
    <property type="term" value="F:metal ion binding"/>
    <property type="evidence" value="ECO:0007669"/>
    <property type="project" value="UniProtKB-KW"/>
</dbReference>
<dbReference type="InterPro" id="IPR058240">
    <property type="entry name" value="rSAM_sf"/>
</dbReference>